<reference evidence="4" key="2">
    <citation type="submission" date="2014-02" db="EMBL/GenBank/DDBJ databases">
        <title>Complete DNA sequence of /Kuraishia capsulata/ illustrates novel genomic features among budding yeasts (/Saccharomycotina/).</title>
        <authorList>
            <person name="Morales L."/>
            <person name="Noel B."/>
            <person name="Porcel B."/>
            <person name="Marcet-Houben M."/>
            <person name="Hullo M-F."/>
            <person name="Sacerdot C."/>
            <person name="Tekaia F."/>
            <person name="Leh-Louis V."/>
            <person name="Despons L."/>
            <person name="Khanna V."/>
            <person name="Aury J-M."/>
            <person name="Barbe V."/>
            <person name="Couloux A."/>
            <person name="Labadie K."/>
            <person name="Pelletier E."/>
            <person name="Souciet J-L."/>
            <person name="Boekhout T."/>
            <person name="Gabaldon T."/>
            <person name="Wincker P."/>
            <person name="Dujon B."/>
        </authorList>
    </citation>
    <scope>NUCLEOTIDE SEQUENCE</scope>
    <source>
        <strain evidence="4">CBS 1993</strain>
    </source>
</reference>
<dbReference type="InterPro" id="IPR036322">
    <property type="entry name" value="WD40_repeat_dom_sf"/>
</dbReference>
<dbReference type="InterPro" id="IPR001680">
    <property type="entry name" value="WD40_rpt"/>
</dbReference>
<dbReference type="SMART" id="SM00320">
    <property type="entry name" value="WD40"/>
    <property type="match status" value="4"/>
</dbReference>
<accession>W6MLN1</accession>
<reference evidence="4" key="1">
    <citation type="submission" date="2013-12" db="EMBL/GenBank/DDBJ databases">
        <authorList>
            <person name="Genoscope - CEA"/>
        </authorList>
    </citation>
    <scope>NUCLEOTIDE SEQUENCE</scope>
    <source>
        <strain evidence="4">CBS 1993</strain>
    </source>
</reference>
<dbReference type="PANTHER" id="PTHR14107:SF16">
    <property type="entry name" value="AT02583P"/>
    <property type="match status" value="1"/>
</dbReference>
<protein>
    <submittedName>
        <fullName evidence="4">Uncharacterized protein</fullName>
    </submittedName>
</protein>
<proteinExistence type="predicted"/>
<dbReference type="GO" id="GO:0032153">
    <property type="term" value="C:cell division site"/>
    <property type="evidence" value="ECO:0007669"/>
    <property type="project" value="TreeGrafter"/>
</dbReference>
<feature type="region of interest" description="Disordered" evidence="3">
    <location>
        <begin position="162"/>
        <end position="185"/>
    </location>
</feature>
<dbReference type="Gene3D" id="2.130.10.10">
    <property type="entry name" value="YVTN repeat-like/Quinoprotein amine dehydrogenase"/>
    <property type="match status" value="1"/>
</dbReference>
<organism evidence="4 5">
    <name type="scientific">Kuraishia capsulata CBS 1993</name>
    <dbReference type="NCBI Taxonomy" id="1382522"/>
    <lineage>
        <taxon>Eukaryota</taxon>
        <taxon>Fungi</taxon>
        <taxon>Dikarya</taxon>
        <taxon>Ascomycota</taxon>
        <taxon>Saccharomycotina</taxon>
        <taxon>Pichiomycetes</taxon>
        <taxon>Pichiales</taxon>
        <taxon>Pichiaceae</taxon>
        <taxon>Kuraishia</taxon>
    </lineage>
</organism>
<name>W6MLN1_9ASCO</name>
<keyword evidence="2" id="KW-0677">Repeat</keyword>
<gene>
    <name evidence="4" type="ORF">KUCA_T00003384001</name>
</gene>
<dbReference type="InterPro" id="IPR015943">
    <property type="entry name" value="WD40/YVTN_repeat-like_dom_sf"/>
</dbReference>
<keyword evidence="5" id="KW-1185">Reference proteome</keyword>
<dbReference type="EMBL" id="HG793128">
    <property type="protein sequence ID" value="CDK27406.1"/>
    <property type="molecule type" value="Genomic_DNA"/>
</dbReference>
<dbReference type="InterPro" id="IPR051362">
    <property type="entry name" value="WD_repeat_creC_regulators"/>
</dbReference>
<sequence>MYLPTDLGRAPIKTNGPSQFQILLNTNICPIQTIDPNAVYKPSESDFSFENLDGLYKPDIGIRVSRSQLLQDDPNTYVAFSKFVEQNLRKYHTTLGNLNHNLMTTPVTLPPETVGAHDGKTEILPIGCSINPLVSDPFRNVHLTPGCITTIVPLDETPHSSNANGKGFSGKIWGKKSDKQGHGSHIDGLDFLKQPRSSLSRTTSNFVAKVATADNMSKKLNMAKSVLIAGHGRLINVINLSPNPKEMEVDAPLLRVTLTVGVITCVSTFKYVTSTGEKNLDVLVGLSTGDIIWFNPFRMKYSRWNKNAKLIRKSVMSLAWSRCGRFAIAGFSNGEVMTFKRDQEDEENYSHHVDVLKKNKYMRWFRSGETAHEANPASHIKLCTRAITSIKIHPHLHNLAVITSDDGFFRIMDLQREFITDVVPSYYGGLLCSEITSDGKYLLVGGEDDFVAIYEFLLSSAQSSFQGTVKLVGRLQGSASWVRGVTIDEFKTTNGILYRIGSVSDDGRLQLYEFQPRNLPKVKKAVNLQPRAEEIENGNASRMQLTSTESINDGSTGTAVTLAQRKRFALNRQKRSDSVSSLTSSTAQQQLSIIELIKSTSQVSLTSAEHHANGYGNANLSNALFKSSTNQEDAMVFGPSKTVVHRVIGVKEVPVVFPIGEDNLKLGRMEGVYFEENYIWVFCSTGDLMRYFRP</sequence>
<evidence type="ECO:0000256" key="3">
    <source>
        <dbReference type="SAM" id="MobiDB-lite"/>
    </source>
</evidence>
<dbReference type="AlphaFoldDB" id="W6MLN1"/>
<dbReference type="OrthoDB" id="3367at2759"/>
<evidence type="ECO:0000256" key="2">
    <source>
        <dbReference type="ARBA" id="ARBA00022737"/>
    </source>
</evidence>
<evidence type="ECO:0000313" key="4">
    <source>
        <dbReference type="EMBL" id="CDK27406.1"/>
    </source>
</evidence>
<dbReference type="GO" id="GO:0045013">
    <property type="term" value="P:carbon catabolite repression of transcription"/>
    <property type="evidence" value="ECO:0007669"/>
    <property type="project" value="TreeGrafter"/>
</dbReference>
<feature type="compositionally biased region" description="Basic and acidic residues" evidence="3">
    <location>
        <begin position="175"/>
        <end position="185"/>
    </location>
</feature>
<dbReference type="PANTHER" id="PTHR14107">
    <property type="entry name" value="WD REPEAT PROTEIN"/>
    <property type="match status" value="1"/>
</dbReference>
<dbReference type="RefSeq" id="XP_022459401.1">
    <property type="nucleotide sequence ID" value="XM_022601793.1"/>
</dbReference>
<dbReference type="Proteomes" id="UP000019384">
    <property type="component" value="Unassembled WGS sequence"/>
</dbReference>
<dbReference type="GeneID" id="34520789"/>
<evidence type="ECO:0000256" key="1">
    <source>
        <dbReference type="ARBA" id="ARBA00022574"/>
    </source>
</evidence>
<dbReference type="GO" id="GO:0051286">
    <property type="term" value="C:cell tip"/>
    <property type="evidence" value="ECO:0007669"/>
    <property type="project" value="TreeGrafter"/>
</dbReference>
<evidence type="ECO:0000313" key="5">
    <source>
        <dbReference type="Proteomes" id="UP000019384"/>
    </source>
</evidence>
<keyword evidence="1" id="KW-0853">WD repeat</keyword>
<dbReference type="SUPFAM" id="SSF50978">
    <property type="entry name" value="WD40 repeat-like"/>
    <property type="match status" value="1"/>
</dbReference>
<dbReference type="STRING" id="1382522.W6MLN1"/>
<dbReference type="HOGENOM" id="CLU_397454_0_0_1"/>
<dbReference type="GO" id="GO:0005634">
    <property type="term" value="C:nucleus"/>
    <property type="evidence" value="ECO:0007669"/>
    <property type="project" value="TreeGrafter"/>
</dbReference>